<dbReference type="InterPro" id="IPR039650">
    <property type="entry name" value="HdrA-like"/>
</dbReference>
<keyword evidence="2" id="KW-0479">Metal-binding</keyword>
<dbReference type="InterPro" id="IPR017900">
    <property type="entry name" value="4Fe4S_Fe_S_CS"/>
</dbReference>
<keyword evidence="3" id="KW-0560">Oxidoreductase</keyword>
<evidence type="ECO:0000256" key="5">
    <source>
        <dbReference type="ARBA" id="ARBA00023014"/>
    </source>
</evidence>
<dbReference type="Gene3D" id="3.50.50.60">
    <property type="entry name" value="FAD/NAD(P)-binding domain"/>
    <property type="match status" value="1"/>
</dbReference>
<dbReference type="GO" id="GO:0051539">
    <property type="term" value="F:4 iron, 4 sulfur cluster binding"/>
    <property type="evidence" value="ECO:0007669"/>
    <property type="project" value="UniProtKB-KW"/>
</dbReference>
<dbReference type="SUPFAM" id="SSF51905">
    <property type="entry name" value="FAD/NAD(P)-binding domain"/>
    <property type="match status" value="1"/>
</dbReference>
<feature type="non-terminal residue" evidence="6">
    <location>
        <position position="1"/>
    </location>
</feature>
<proteinExistence type="predicted"/>
<dbReference type="PANTHER" id="PTHR43498">
    <property type="entry name" value="FERREDOXIN:COB-COM HETERODISULFIDE REDUCTASE SUBUNIT A"/>
    <property type="match status" value="1"/>
</dbReference>
<organism evidence="6">
    <name type="scientific">marine sediment metagenome</name>
    <dbReference type="NCBI Taxonomy" id="412755"/>
    <lineage>
        <taxon>unclassified sequences</taxon>
        <taxon>metagenomes</taxon>
        <taxon>ecological metagenomes</taxon>
    </lineage>
</organism>
<evidence type="ECO:0000313" key="6">
    <source>
        <dbReference type="EMBL" id="GAI32242.1"/>
    </source>
</evidence>
<evidence type="ECO:0000256" key="4">
    <source>
        <dbReference type="ARBA" id="ARBA00023004"/>
    </source>
</evidence>
<dbReference type="PANTHER" id="PTHR43498:SF1">
    <property type="entry name" value="COB--COM HETERODISULFIDE REDUCTASE IRON-SULFUR SUBUNIT A"/>
    <property type="match status" value="1"/>
</dbReference>
<protein>
    <submittedName>
        <fullName evidence="6">Uncharacterized protein</fullName>
    </submittedName>
</protein>
<keyword evidence="1" id="KW-0004">4Fe-4S</keyword>
<dbReference type="EMBL" id="BARV01017016">
    <property type="protein sequence ID" value="GAI32242.1"/>
    <property type="molecule type" value="Genomic_DNA"/>
</dbReference>
<dbReference type="PROSITE" id="PS00198">
    <property type="entry name" value="4FE4S_FER_1"/>
    <property type="match status" value="1"/>
</dbReference>
<keyword evidence="4" id="KW-0408">Iron</keyword>
<evidence type="ECO:0000256" key="1">
    <source>
        <dbReference type="ARBA" id="ARBA00022485"/>
    </source>
</evidence>
<dbReference type="AlphaFoldDB" id="X1MKS1"/>
<evidence type="ECO:0000256" key="2">
    <source>
        <dbReference type="ARBA" id="ARBA00022723"/>
    </source>
</evidence>
<reference evidence="6" key="1">
    <citation type="journal article" date="2014" name="Front. Microbiol.">
        <title>High frequency of phylogenetically diverse reductive dehalogenase-homologous genes in deep subseafloor sedimentary metagenomes.</title>
        <authorList>
            <person name="Kawai M."/>
            <person name="Futagami T."/>
            <person name="Toyoda A."/>
            <person name="Takaki Y."/>
            <person name="Nishi S."/>
            <person name="Hori S."/>
            <person name="Arai W."/>
            <person name="Tsubouchi T."/>
            <person name="Morono Y."/>
            <person name="Uchiyama I."/>
            <person name="Ito T."/>
            <person name="Fujiyama A."/>
            <person name="Inagaki F."/>
            <person name="Takami H."/>
        </authorList>
    </citation>
    <scope>NUCLEOTIDE SEQUENCE</scope>
    <source>
        <strain evidence="6">Expedition CK06-06</strain>
    </source>
</reference>
<keyword evidence="5" id="KW-0411">Iron-sulfur</keyword>
<dbReference type="GO" id="GO:0016491">
    <property type="term" value="F:oxidoreductase activity"/>
    <property type="evidence" value="ECO:0007669"/>
    <property type="project" value="UniProtKB-KW"/>
</dbReference>
<evidence type="ECO:0000256" key="3">
    <source>
        <dbReference type="ARBA" id="ARBA00023002"/>
    </source>
</evidence>
<dbReference type="GO" id="GO:0046872">
    <property type="term" value="F:metal ion binding"/>
    <property type="evidence" value="ECO:0007669"/>
    <property type="project" value="UniProtKB-KW"/>
</dbReference>
<comment type="caution">
    <text evidence="6">The sequence shown here is derived from an EMBL/GenBank/DDBJ whole genome shotgun (WGS) entry which is preliminary data.</text>
</comment>
<accession>X1MKS1</accession>
<dbReference type="InterPro" id="IPR036188">
    <property type="entry name" value="FAD/NAD-bd_sf"/>
</dbReference>
<sequence length="280" mass="30760">GQIEGCIECHECAKRCEANAIAYTMQDEHIEIDAGAIILATGLDLYDVSPLTEYGYGKIKNVVTAIEFERLTAASGPTFGELKRPSDGKIPHAIAFIQCVGSRDFKHKAYCSSVCCMHATKEAILAYEHHPGTKSTIFYMDLRAVGKRFQEYVTRAKEDYNVTYIRSRPGMVAVNPENQNPIVWYEDTTTTETKNMEVDLVVLCQAMTPRGSKELAEILDIKLNEYGFVEVPDKLSHPVDSTRPGIFACGYVHSPRDIPDSVTQGSGAAARAAEVIAGGN</sequence>
<name>X1MKS1_9ZZZZ</name>
<gene>
    <name evidence="6" type="ORF">S06H3_29074</name>
</gene>